<reference evidence="4" key="1">
    <citation type="submission" date="2011-06" db="EMBL/GenBank/DDBJ databases">
        <title>The complete genome of chromosome of Runella slithyformis DSM 19594.</title>
        <authorList>
            <consortium name="US DOE Joint Genome Institute (JGI-PGF)"/>
            <person name="Lucas S."/>
            <person name="Han J."/>
            <person name="Lapidus A."/>
            <person name="Bruce D."/>
            <person name="Goodwin L."/>
            <person name="Pitluck S."/>
            <person name="Peters L."/>
            <person name="Kyrpides N."/>
            <person name="Mavromatis K."/>
            <person name="Ivanova N."/>
            <person name="Ovchinnikova G."/>
            <person name="Zhang X."/>
            <person name="Misra M."/>
            <person name="Detter J.C."/>
            <person name="Tapia R."/>
            <person name="Han C."/>
            <person name="Land M."/>
            <person name="Hauser L."/>
            <person name="Markowitz V."/>
            <person name="Cheng J.-F."/>
            <person name="Hugenholtz P."/>
            <person name="Woyke T."/>
            <person name="Wu D."/>
            <person name="Tindall B."/>
            <person name="Faehrich R."/>
            <person name="Brambilla E."/>
            <person name="Klenk H.-P."/>
            <person name="Eisen J.A."/>
        </authorList>
    </citation>
    <scope>NUCLEOTIDE SEQUENCE [LARGE SCALE GENOMIC DNA]</scope>
    <source>
        <strain evidence="4">ATCC 29530 / DSM 19594 / LMG 11500 / NCIMB 11436 / LSU 4</strain>
    </source>
</reference>
<dbReference type="InterPro" id="IPR001387">
    <property type="entry name" value="Cro/C1-type_HTH"/>
</dbReference>
<evidence type="ECO:0000256" key="1">
    <source>
        <dbReference type="SAM" id="Phobius"/>
    </source>
</evidence>
<evidence type="ECO:0000313" key="3">
    <source>
        <dbReference type="EMBL" id="AEI47633.1"/>
    </source>
</evidence>
<dbReference type="Gene3D" id="1.10.260.40">
    <property type="entry name" value="lambda repressor-like DNA-binding domains"/>
    <property type="match status" value="1"/>
</dbReference>
<proteinExistence type="predicted"/>
<evidence type="ECO:0000313" key="4">
    <source>
        <dbReference type="Proteomes" id="UP000000493"/>
    </source>
</evidence>
<dbReference type="InterPro" id="IPR010982">
    <property type="entry name" value="Lambda_DNA-bd_dom_sf"/>
</dbReference>
<dbReference type="EMBL" id="CP002859">
    <property type="protein sequence ID" value="AEI47633.1"/>
    <property type="molecule type" value="Genomic_DNA"/>
</dbReference>
<keyword evidence="1" id="KW-0812">Transmembrane</keyword>
<keyword evidence="1" id="KW-1133">Transmembrane helix</keyword>
<keyword evidence="1" id="KW-0472">Membrane</keyword>
<dbReference type="SUPFAM" id="SSF47413">
    <property type="entry name" value="lambda repressor-like DNA-binding domains"/>
    <property type="match status" value="1"/>
</dbReference>
<keyword evidence="4" id="KW-1185">Reference proteome</keyword>
<dbReference type="Proteomes" id="UP000000493">
    <property type="component" value="Chromosome"/>
</dbReference>
<reference evidence="3 4" key="2">
    <citation type="journal article" date="2012" name="Stand. Genomic Sci.">
        <title>Complete genome sequence of the aquatic bacterium Runella slithyformis type strain (LSU 4(T)).</title>
        <authorList>
            <person name="Copeland A."/>
            <person name="Zhang X."/>
            <person name="Misra M."/>
            <person name="Lapidus A."/>
            <person name="Nolan M."/>
            <person name="Lucas S."/>
            <person name="Deshpande S."/>
            <person name="Cheng J.F."/>
            <person name="Tapia R."/>
            <person name="Goodwin L.A."/>
            <person name="Pitluck S."/>
            <person name="Liolios K."/>
            <person name="Pagani I."/>
            <person name="Ivanova N."/>
            <person name="Mikhailova N."/>
            <person name="Pati A."/>
            <person name="Chen A."/>
            <person name="Palaniappan K."/>
            <person name="Land M."/>
            <person name="Hauser L."/>
            <person name="Pan C."/>
            <person name="Jeffries C.D."/>
            <person name="Detter J.C."/>
            <person name="Brambilla E.M."/>
            <person name="Rohde M."/>
            <person name="Djao O.D."/>
            <person name="Goker M."/>
            <person name="Sikorski J."/>
            <person name="Tindall B.J."/>
            <person name="Woyke T."/>
            <person name="Bristow J."/>
            <person name="Eisen J.A."/>
            <person name="Markowitz V."/>
            <person name="Hugenholtz P."/>
            <person name="Kyrpides N.C."/>
            <person name="Klenk H.P."/>
            <person name="Mavromatis K."/>
        </authorList>
    </citation>
    <scope>NUCLEOTIDE SEQUENCE [LARGE SCALE GENOMIC DNA]</scope>
    <source>
        <strain evidence="4">ATCC 29530 / DSM 19594 / LMG 11500 / NCIMB 11436 / LSU 4</strain>
    </source>
</reference>
<feature type="transmembrane region" description="Helical" evidence="1">
    <location>
        <begin position="110"/>
        <end position="128"/>
    </location>
</feature>
<dbReference type="KEGG" id="rsi:Runsl_1204"/>
<name>A0A7U3ZI55_RUNSL</name>
<gene>
    <name evidence="3" type="ordered locus">Runsl_1204</name>
</gene>
<dbReference type="PROSITE" id="PS50943">
    <property type="entry name" value="HTH_CROC1"/>
    <property type="match status" value="1"/>
</dbReference>
<protein>
    <submittedName>
        <fullName evidence="3">Helix-turn-helix domain protein</fullName>
    </submittedName>
</protein>
<accession>A0A7U3ZI55</accession>
<evidence type="ECO:0000259" key="2">
    <source>
        <dbReference type="PROSITE" id="PS50943"/>
    </source>
</evidence>
<dbReference type="CDD" id="cd00093">
    <property type="entry name" value="HTH_XRE"/>
    <property type="match status" value="1"/>
</dbReference>
<dbReference type="SMART" id="SM00530">
    <property type="entry name" value="HTH_XRE"/>
    <property type="match status" value="1"/>
</dbReference>
<dbReference type="Pfam" id="PF01381">
    <property type="entry name" value="HTH_3"/>
    <property type="match status" value="1"/>
</dbReference>
<dbReference type="AlphaFoldDB" id="A0A7U3ZI55"/>
<sequence>MNQMETTINQRIEMVASKFAKNQSDFAKKIGKPSQTISNIIAGRSNPSFEVIQAILEIFPQIDPFWLILGKGNSQFVEKSPPDKYVISLEDRVAEQAATIRVLLGKSGNVSLAGTYSFFLTIVVTFVVHSKPTWFIQL</sequence>
<dbReference type="GO" id="GO:0003677">
    <property type="term" value="F:DNA binding"/>
    <property type="evidence" value="ECO:0007669"/>
    <property type="project" value="InterPro"/>
</dbReference>
<feature type="domain" description="HTH cro/C1-type" evidence="2">
    <location>
        <begin position="23"/>
        <end position="65"/>
    </location>
</feature>
<organism evidence="3 4">
    <name type="scientific">Runella slithyformis (strain ATCC 29530 / DSM 19594 / LMG 11500 / NCIMB 11436 / LSU 4)</name>
    <dbReference type="NCBI Taxonomy" id="761193"/>
    <lineage>
        <taxon>Bacteria</taxon>
        <taxon>Pseudomonadati</taxon>
        <taxon>Bacteroidota</taxon>
        <taxon>Cytophagia</taxon>
        <taxon>Cytophagales</taxon>
        <taxon>Spirosomataceae</taxon>
        <taxon>Runella</taxon>
    </lineage>
</organism>